<accession>A0A0D0CFV4</accession>
<keyword evidence="1" id="KW-1133">Transmembrane helix</keyword>
<evidence type="ECO:0000256" key="1">
    <source>
        <dbReference type="SAM" id="Phobius"/>
    </source>
</evidence>
<keyword evidence="3" id="KW-1185">Reference proteome</keyword>
<dbReference type="AlphaFoldDB" id="A0A0D0CFV4"/>
<dbReference type="HOGENOM" id="CLU_114617_0_0_1"/>
<proteinExistence type="predicted"/>
<protein>
    <submittedName>
        <fullName evidence="2">Uncharacterized protein</fullName>
    </submittedName>
</protein>
<feature type="transmembrane region" description="Helical" evidence="1">
    <location>
        <begin position="50"/>
        <end position="69"/>
    </location>
</feature>
<organism evidence="2 3">
    <name type="scientific">Collybiopsis luxurians FD-317 M1</name>
    <dbReference type="NCBI Taxonomy" id="944289"/>
    <lineage>
        <taxon>Eukaryota</taxon>
        <taxon>Fungi</taxon>
        <taxon>Dikarya</taxon>
        <taxon>Basidiomycota</taxon>
        <taxon>Agaricomycotina</taxon>
        <taxon>Agaricomycetes</taxon>
        <taxon>Agaricomycetidae</taxon>
        <taxon>Agaricales</taxon>
        <taxon>Marasmiineae</taxon>
        <taxon>Omphalotaceae</taxon>
        <taxon>Collybiopsis</taxon>
        <taxon>Collybiopsis luxurians</taxon>
    </lineage>
</organism>
<reference evidence="2 3" key="1">
    <citation type="submission" date="2014-04" db="EMBL/GenBank/DDBJ databases">
        <title>Evolutionary Origins and Diversification of the Mycorrhizal Mutualists.</title>
        <authorList>
            <consortium name="DOE Joint Genome Institute"/>
            <consortium name="Mycorrhizal Genomics Consortium"/>
            <person name="Kohler A."/>
            <person name="Kuo A."/>
            <person name="Nagy L.G."/>
            <person name="Floudas D."/>
            <person name="Copeland A."/>
            <person name="Barry K.W."/>
            <person name="Cichocki N."/>
            <person name="Veneault-Fourrey C."/>
            <person name="LaButti K."/>
            <person name="Lindquist E.A."/>
            <person name="Lipzen A."/>
            <person name="Lundell T."/>
            <person name="Morin E."/>
            <person name="Murat C."/>
            <person name="Riley R."/>
            <person name="Ohm R."/>
            <person name="Sun H."/>
            <person name="Tunlid A."/>
            <person name="Henrissat B."/>
            <person name="Grigoriev I.V."/>
            <person name="Hibbett D.S."/>
            <person name="Martin F."/>
        </authorList>
    </citation>
    <scope>NUCLEOTIDE SEQUENCE [LARGE SCALE GENOMIC DNA]</scope>
    <source>
        <strain evidence="2 3">FD-317 M1</strain>
    </source>
</reference>
<dbReference type="EMBL" id="KN834823">
    <property type="protein sequence ID" value="KIK53838.1"/>
    <property type="molecule type" value="Genomic_DNA"/>
</dbReference>
<evidence type="ECO:0000313" key="3">
    <source>
        <dbReference type="Proteomes" id="UP000053593"/>
    </source>
</evidence>
<dbReference type="Proteomes" id="UP000053593">
    <property type="component" value="Unassembled WGS sequence"/>
</dbReference>
<name>A0A0D0CFV4_9AGAR</name>
<evidence type="ECO:0000313" key="2">
    <source>
        <dbReference type="EMBL" id="KIK53838.1"/>
    </source>
</evidence>
<feature type="transmembrane region" description="Helical" evidence="1">
    <location>
        <begin position="187"/>
        <end position="207"/>
    </location>
</feature>
<keyword evidence="1" id="KW-0472">Membrane</keyword>
<feature type="transmembrane region" description="Helical" evidence="1">
    <location>
        <begin position="160"/>
        <end position="181"/>
    </location>
</feature>
<sequence length="208" mass="23260">MTRFPTKPERVLRSYPIVSLPPEPTQSKLQYELPPLIVSIQHNWISTVKAGRIVSVVLFLGSLLQLSIVKDPESFSPASSRGSDADSKIQVALLVLNYVALLLHLSGIFTSFILIDHIEELPMSAARKSMIEEGNLSSNSTRILQRYGLHRSWNRMVGHWFVTILIALMSSVASIILFIWAYEPLPVQIVITCVTTLIIFSIIGICIF</sequence>
<feature type="transmembrane region" description="Helical" evidence="1">
    <location>
        <begin position="89"/>
        <end position="115"/>
    </location>
</feature>
<gene>
    <name evidence="2" type="ORF">GYMLUDRAFT_923629</name>
</gene>
<dbReference type="OrthoDB" id="3225366at2759"/>
<keyword evidence="1" id="KW-0812">Transmembrane</keyword>